<gene>
    <name evidence="1" type="ORF">FBZ90_104246</name>
</gene>
<evidence type="ECO:0000313" key="2">
    <source>
        <dbReference type="Proteomes" id="UP000315751"/>
    </source>
</evidence>
<name>A0A560HBW1_9PROT</name>
<evidence type="ECO:0000313" key="1">
    <source>
        <dbReference type="EMBL" id="TWB43858.1"/>
    </source>
</evidence>
<dbReference type="AlphaFoldDB" id="A0A560HBW1"/>
<reference evidence="1 2" key="1">
    <citation type="submission" date="2019-06" db="EMBL/GenBank/DDBJ databases">
        <title>Genomic Encyclopedia of Type Strains, Phase IV (KMG-V): Genome sequencing to study the core and pangenomes of soil and plant-associated prokaryotes.</title>
        <authorList>
            <person name="Whitman W."/>
        </authorList>
    </citation>
    <scope>NUCLEOTIDE SEQUENCE [LARGE SCALE GENOMIC DNA]</scope>
    <source>
        <strain evidence="1 2">BR 11622</strain>
    </source>
</reference>
<dbReference type="Proteomes" id="UP000315751">
    <property type="component" value="Unassembled WGS sequence"/>
</dbReference>
<accession>A0A560HBW1</accession>
<dbReference type="EMBL" id="VITR01000004">
    <property type="protein sequence ID" value="TWB43858.1"/>
    <property type="molecule type" value="Genomic_DNA"/>
</dbReference>
<keyword evidence="2" id="KW-1185">Reference proteome</keyword>
<proteinExistence type="predicted"/>
<comment type="caution">
    <text evidence="1">The sequence shown here is derived from an EMBL/GenBank/DDBJ whole genome shotgun (WGS) entry which is preliminary data.</text>
</comment>
<organism evidence="1 2">
    <name type="scientific">Nitrospirillum amazonense</name>
    <dbReference type="NCBI Taxonomy" id="28077"/>
    <lineage>
        <taxon>Bacteria</taxon>
        <taxon>Pseudomonadati</taxon>
        <taxon>Pseudomonadota</taxon>
        <taxon>Alphaproteobacteria</taxon>
        <taxon>Rhodospirillales</taxon>
        <taxon>Azospirillaceae</taxon>
        <taxon>Nitrospirillum</taxon>
    </lineage>
</organism>
<protein>
    <submittedName>
        <fullName evidence="1">Uncharacterized protein</fullName>
    </submittedName>
</protein>
<dbReference type="RefSeq" id="WP_145730948.1">
    <property type="nucleotide sequence ID" value="NZ_VITR01000004.1"/>
</dbReference>
<sequence length="68" mass="7880">MGNLCLKRNTNLKLNPLFLFGFFKIHRDKKGTGTIFHVSATILPLQARMNLHMHLYDYGVTHQTRRPG</sequence>